<dbReference type="AlphaFoldDB" id="W1NPF5"/>
<gene>
    <name evidence="4" type="ORF">AMTR_s00130p00083610</name>
</gene>
<dbReference type="OMA" id="VIFACKL"/>
<evidence type="ECO:0000313" key="4">
    <source>
        <dbReference type="EMBL" id="ERM97662.1"/>
    </source>
</evidence>
<reference evidence="5" key="1">
    <citation type="journal article" date="2013" name="Science">
        <title>The Amborella genome and the evolution of flowering plants.</title>
        <authorList>
            <consortium name="Amborella Genome Project"/>
        </authorList>
    </citation>
    <scope>NUCLEOTIDE SEQUENCE [LARGE SCALE GENOMIC DNA]</scope>
</reference>
<feature type="transmembrane region" description="Helical" evidence="3">
    <location>
        <begin position="51"/>
        <end position="74"/>
    </location>
</feature>
<name>W1NPF5_AMBTC</name>
<keyword evidence="3" id="KW-1133">Transmembrane helix</keyword>
<evidence type="ECO:0000256" key="1">
    <source>
        <dbReference type="SAM" id="Coils"/>
    </source>
</evidence>
<feature type="region of interest" description="Disordered" evidence="2">
    <location>
        <begin position="526"/>
        <end position="549"/>
    </location>
</feature>
<dbReference type="PANTHER" id="PTHR12484:SF4">
    <property type="entry name" value="A-KINASE ANCHOR PROTEIN 17A"/>
    <property type="match status" value="1"/>
</dbReference>
<feature type="compositionally biased region" description="Basic and acidic residues" evidence="2">
    <location>
        <begin position="335"/>
        <end position="387"/>
    </location>
</feature>
<evidence type="ECO:0000256" key="2">
    <source>
        <dbReference type="SAM" id="MobiDB-lite"/>
    </source>
</evidence>
<protein>
    <submittedName>
        <fullName evidence="4">Uncharacterized protein</fullName>
    </submittedName>
</protein>
<evidence type="ECO:0000256" key="3">
    <source>
        <dbReference type="SAM" id="Phobius"/>
    </source>
</evidence>
<feature type="compositionally biased region" description="Basic and acidic residues" evidence="2">
    <location>
        <begin position="394"/>
        <end position="421"/>
    </location>
</feature>
<accession>W1NPF5</accession>
<feature type="compositionally biased region" description="Low complexity" evidence="2">
    <location>
        <begin position="475"/>
        <end position="491"/>
    </location>
</feature>
<dbReference type="EMBL" id="KI395898">
    <property type="protein sequence ID" value="ERM97662.1"/>
    <property type="molecule type" value="Genomic_DNA"/>
</dbReference>
<feature type="region of interest" description="Disordered" evidence="2">
    <location>
        <begin position="335"/>
        <end position="433"/>
    </location>
</feature>
<dbReference type="HOGENOM" id="CLU_010094_1_0_1"/>
<evidence type="ECO:0000313" key="5">
    <source>
        <dbReference type="Proteomes" id="UP000017836"/>
    </source>
</evidence>
<feature type="region of interest" description="Disordered" evidence="2">
    <location>
        <begin position="461"/>
        <end position="500"/>
    </location>
</feature>
<dbReference type="eggNOG" id="ENOG502QRA1">
    <property type="taxonomic scope" value="Eukaryota"/>
</dbReference>
<sequence length="893" mass="98436">MCILCVVSRSARRALAMLPWLVVPMIFLWLSSQLLPPGLRFEATSPRLACAMVLLFTLFWYEVLMPRLSAWRLCRKARMREKKKVEAFEAARRRKTATRCCRNCRGPYRDQNPGGGRFMCTYCGHVSKRPVLDVEPGPGPGPGHGGQEGMGLGLGVGFLQNGNGVSAEFQGKNGRFWDKKLLEDGVGWGGSKGQNGDWVSGYWGKNNDGGGVIGSLFFDEDRCSKKNSFGGVFVFGFRVFTTFSVSIQWLWGKICRCGSLGQDGSLDSGRKGTGKKGANVVGYQWSRGEKARRKAEGRRLARLERESWEEEERKQREEVARLVEEQRRLRCEKMEADKASKMEVEDDRDRESRREREGEKKRHEKGKDRERVTSKDKPNADGDDSKRRVWQGELDMKGGAERYDRSMSMKFEPTKSTEKSRTHGKYGNSRYQDNTRALAPYPSRGSYGSFVPSFWGKGFRSSSGSVTKFNKKPVNSGDLSRSSLSDSSNGSTISQPVTRTHSSWNRMSWAGVLGGVVDYVPAVPPRSPNASSCSSGDAHGSGFEGDTSTLQRSSKVMGTASHAPEPMGVAPISWQHLFKSPSSLSHEESIKPQQNQMYPLDIGSINITDQQELYNSTHTHARLESNIPVSIGPDTGNSLSGDPLHHPVKAPSPLNSDVSEVDLFKNPCYDPDPVTLLGPFSESLDSFSLDPISNTTSSTMGSGGSCPLKSIPVSTAVSRPGPIGSPIPKVVPLGVSDEIKPPSWCNNSIKEPNYGCGQGEWEMWRSPNPVIDELALVGDQGSWLPLLSGMNANQDEFSSSQRHMLRPCSKEKWFLDQHNSSPQVTKLSTPVENGNSFGEWEGDKDPAPVQGMENVPQGVEVAENTVITSGSSPFPQACWSKFFPSFPLASKYQ</sequence>
<dbReference type="Gramene" id="ERM97662">
    <property type="protein sequence ID" value="ERM97662"/>
    <property type="gene ID" value="AMTR_s00130p00083610"/>
</dbReference>
<keyword evidence="1" id="KW-0175">Coiled coil</keyword>
<keyword evidence="3" id="KW-0472">Membrane</keyword>
<dbReference type="InterPro" id="IPR056852">
    <property type="entry name" value="AK17A/B"/>
</dbReference>
<dbReference type="Proteomes" id="UP000017836">
    <property type="component" value="Unassembled WGS sequence"/>
</dbReference>
<keyword evidence="3" id="KW-0812">Transmembrane</keyword>
<dbReference type="PANTHER" id="PTHR12484">
    <property type="entry name" value="B-LYMPHOCYTE ANTIGEN-RELATED"/>
    <property type="match status" value="1"/>
</dbReference>
<keyword evidence="5" id="KW-1185">Reference proteome</keyword>
<feature type="transmembrane region" description="Helical" evidence="3">
    <location>
        <begin position="232"/>
        <end position="251"/>
    </location>
</feature>
<proteinExistence type="predicted"/>
<organism evidence="4 5">
    <name type="scientific">Amborella trichopoda</name>
    <dbReference type="NCBI Taxonomy" id="13333"/>
    <lineage>
        <taxon>Eukaryota</taxon>
        <taxon>Viridiplantae</taxon>
        <taxon>Streptophyta</taxon>
        <taxon>Embryophyta</taxon>
        <taxon>Tracheophyta</taxon>
        <taxon>Spermatophyta</taxon>
        <taxon>Magnoliopsida</taxon>
        <taxon>Amborellales</taxon>
        <taxon>Amborellaceae</taxon>
        <taxon>Amborella</taxon>
    </lineage>
</organism>
<feature type="coiled-coil region" evidence="1">
    <location>
        <begin position="298"/>
        <end position="332"/>
    </location>
</feature>
<feature type="transmembrane region" description="Helical" evidence="3">
    <location>
        <begin position="14"/>
        <end position="31"/>
    </location>
</feature>